<protein>
    <submittedName>
        <fullName evidence="2">Uncharacterized protein</fullName>
    </submittedName>
</protein>
<keyword evidence="3" id="KW-1185">Reference proteome</keyword>
<evidence type="ECO:0000313" key="3">
    <source>
        <dbReference type="Proteomes" id="UP001240678"/>
    </source>
</evidence>
<feature type="compositionally biased region" description="Polar residues" evidence="1">
    <location>
        <begin position="76"/>
        <end position="92"/>
    </location>
</feature>
<proteinExistence type="predicted"/>
<dbReference type="AlphaFoldDB" id="A0AAJ0DZZ8"/>
<reference evidence="2 3" key="1">
    <citation type="submission" date="2016-10" db="EMBL/GenBank/DDBJ databases">
        <title>The genome sequence of Colletotrichum fioriniae PJ7.</title>
        <authorList>
            <person name="Baroncelli R."/>
        </authorList>
    </citation>
    <scope>NUCLEOTIDE SEQUENCE [LARGE SCALE GENOMIC DNA]</scope>
    <source>
        <strain evidence="2 3">IMI 309622</strain>
    </source>
</reference>
<organism evidence="2 3">
    <name type="scientific">Colletotrichum costaricense</name>
    <dbReference type="NCBI Taxonomy" id="1209916"/>
    <lineage>
        <taxon>Eukaryota</taxon>
        <taxon>Fungi</taxon>
        <taxon>Dikarya</taxon>
        <taxon>Ascomycota</taxon>
        <taxon>Pezizomycotina</taxon>
        <taxon>Sordariomycetes</taxon>
        <taxon>Hypocreomycetidae</taxon>
        <taxon>Glomerellales</taxon>
        <taxon>Glomerellaceae</taxon>
        <taxon>Colletotrichum</taxon>
        <taxon>Colletotrichum acutatum species complex</taxon>
    </lineage>
</organism>
<dbReference type="EMBL" id="MOOE01000007">
    <property type="protein sequence ID" value="KAK1527131.1"/>
    <property type="molecule type" value="Genomic_DNA"/>
</dbReference>
<dbReference type="Proteomes" id="UP001240678">
    <property type="component" value="Unassembled WGS sequence"/>
</dbReference>
<evidence type="ECO:0000313" key="2">
    <source>
        <dbReference type="EMBL" id="KAK1527131.1"/>
    </source>
</evidence>
<sequence length="165" mass="17758">MVLDQPTTIANSMLEQESIGLSHQDQLTAVDKAYMVVVPRSADGETQHSSRVVRQSSFWMGSAGRQAAQPGIVDGENTTRTGHSTERSTPAAPSSAPDTGFWTPLLHRRYPETHSQSVTPPVDCGISFESPTVASRIASVDREHTRTLRAGSSPLSRPSHLPTAP</sequence>
<dbReference type="RefSeq" id="XP_060313451.1">
    <property type="nucleotide sequence ID" value="XM_060455559.1"/>
</dbReference>
<gene>
    <name evidence="2" type="ORF">CCOS01_07393</name>
</gene>
<accession>A0AAJ0DZZ8</accession>
<dbReference type="GeneID" id="85339106"/>
<feature type="region of interest" description="Disordered" evidence="1">
    <location>
        <begin position="137"/>
        <end position="165"/>
    </location>
</feature>
<comment type="caution">
    <text evidence="2">The sequence shown here is derived from an EMBL/GenBank/DDBJ whole genome shotgun (WGS) entry which is preliminary data.</text>
</comment>
<feature type="region of interest" description="Disordered" evidence="1">
    <location>
        <begin position="61"/>
        <end position="103"/>
    </location>
</feature>
<evidence type="ECO:0000256" key="1">
    <source>
        <dbReference type="SAM" id="MobiDB-lite"/>
    </source>
</evidence>
<name>A0AAJ0DZZ8_9PEZI</name>